<gene>
    <name evidence="1" type="ORF">L484_000642</name>
</gene>
<evidence type="ECO:0000313" key="1">
    <source>
        <dbReference type="EMBL" id="EXB61943.1"/>
    </source>
</evidence>
<keyword evidence="2" id="KW-1185">Reference proteome</keyword>
<dbReference type="Proteomes" id="UP000030645">
    <property type="component" value="Unassembled WGS sequence"/>
</dbReference>
<protein>
    <submittedName>
        <fullName evidence="1">Uncharacterized protein</fullName>
    </submittedName>
</protein>
<dbReference type="AlphaFoldDB" id="W9QZM4"/>
<proteinExistence type="predicted"/>
<reference evidence="2" key="1">
    <citation type="submission" date="2013-01" db="EMBL/GenBank/DDBJ databases">
        <title>Draft Genome Sequence of a Mulberry Tree, Morus notabilis C.K. Schneid.</title>
        <authorList>
            <person name="He N."/>
            <person name="Zhao S."/>
        </authorList>
    </citation>
    <scope>NUCLEOTIDE SEQUENCE</scope>
</reference>
<dbReference type="EMBL" id="KE344430">
    <property type="protein sequence ID" value="EXB61943.1"/>
    <property type="molecule type" value="Genomic_DNA"/>
</dbReference>
<evidence type="ECO:0000313" key="2">
    <source>
        <dbReference type="Proteomes" id="UP000030645"/>
    </source>
</evidence>
<sequence>MGPVTTPKDVAVPVAVVEHEQRLDLSVDGRRYTPKVLSVPLAIVDYEESFDLAANGACYDTKICHGFRGSC</sequence>
<name>W9QZM4_9ROSA</name>
<accession>W9QZM4</accession>
<organism evidence="1 2">
    <name type="scientific">Morus notabilis</name>
    <dbReference type="NCBI Taxonomy" id="981085"/>
    <lineage>
        <taxon>Eukaryota</taxon>
        <taxon>Viridiplantae</taxon>
        <taxon>Streptophyta</taxon>
        <taxon>Embryophyta</taxon>
        <taxon>Tracheophyta</taxon>
        <taxon>Spermatophyta</taxon>
        <taxon>Magnoliopsida</taxon>
        <taxon>eudicotyledons</taxon>
        <taxon>Gunneridae</taxon>
        <taxon>Pentapetalae</taxon>
        <taxon>rosids</taxon>
        <taxon>fabids</taxon>
        <taxon>Rosales</taxon>
        <taxon>Moraceae</taxon>
        <taxon>Moreae</taxon>
        <taxon>Morus</taxon>
    </lineage>
</organism>